<protein>
    <recommendedName>
        <fullName evidence="3">(2Fe-2S) ferredoxin domain-containing protein</fullName>
    </recommendedName>
</protein>
<dbReference type="EMBL" id="LZSX01000014">
    <property type="protein sequence ID" value="OBB87701.1"/>
    <property type="molecule type" value="Genomic_DNA"/>
</dbReference>
<evidence type="ECO:0000313" key="1">
    <source>
        <dbReference type="EMBL" id="OBB87701.1"/>
    </source>
</evidence>
<dbReference type="AlphaFoldDB" id="A0A1A0VWY2"/>
<evidence type="ECO:0000313" key="2">
    <source>
        <dbReference type="Proteomes" id="UP000091914"/>
    </source>
</evidence>
<gene>
    <name evidence="1" type="ORF">A5760_25770</name>
</gene>
<comment type="caution">
    <text evidence="1">The sequence shown here is derived from an EMBL/GenBank/DDBJ whole genome shotgun (WGS) entry which is preliminary data.</text>
</comment>
<proteinExistence type="predicted"/>
<dbReference type="Proteomes" id="UP000091914">
    <property type="component" value="Unassembled WGS sequence"/>
</dbReference>
<organism evidence="1 2">
    <name type="scientific">Mycobacterium colombiense</name>
    <dbReference type="NCBI Taxonomy" id="339268"/>
    <lineage>
        <taxon>Bacteria</taxon>
        <taxon>Bacillati</taxon>
        <taxon>Actinomycetota</taxon>
        <taxon>Actinomycetes</taxon>
        <taxon>Mycobacteriales</taxon>
        <taxon>Mycobacteriaceae</taxon>
        <taxon>Mycobacterium</taxon>
        <taxon>Mycobacterium avium complex (MAC)</taxon>
    </lineage>
</organism>
<accession>A0A1A0VWY2</accession>
<sequence length="129" mass="14043">MTSPHRGTDRPFTVIVCATCTANHHMSVIDELRPTIRRCPHSMLVEAACMLGPLTCASRPTGCGVMAVVQPCTNDRAACGPPHWVGPIADSDEAAALSDWLELGEWENMPVPRPLGRHQFWARNAGRSN</sequence>
<evidence type="ECO:0008006" key="3">
    <source>
        <dbReference type="Google" id="ProtNLM"/>
    </source>
</evidence>
<reference evidence="1 2" key="1">
    <citation type="submission" date="2016-06" db="EMBL/GenBank/DDBJ databases">
        <authorList>
            <person name="Kjaerup R.B."/>
            <person name="Dalgaard T.S."/>
            <person name="Juul-Madsen H.R."/>
        </authorList>
    </citation>
    <scope>NUCLEOTIDE SEQUENCE [LARGE SCALE GENOMIC DNA]</scope>
    <source>
        <strain evidence="1 2">852002-51834_SCH5396731</strain>
    </source>
</reference>
<name>A0A1A0VWY2_9MYCO</name>